<keyword evidence="1" id="KW-0812">Transmembrane</keyword>
<dbReference type="PANTHER" id="PTHR34821:SF2">
    <property type="entry name" value="INNER MEMBRANE PROTEIN YDCZ"/>
    <property type="match status" value="1"/>
</dbReference>
<evidence type="ECO:0000313" key="3">
    <source>
        <dbReference type="Proteomes" id="UP001401887"/>
    </source>
</evidence>
<dbReference type="RefSeq" id="WP_345463238.1">
    <property type="nucleotide sequence ID" value="NZ_BAABRP010000004.1"/>
</dbReference>
<dbReference type="PANTHER" id="PTHR34821">
    <property type="entry name" value="INNER MEMBRANE PROTEIN YDCZ"/>
    <property type="match status" value="1"/>
</dbReference>
<feature type="transmembrane region" description="Helical" evidence="1">
    <location>
        <begin position="123"/>
        <end position="142"/>
    </location>
</feature>
<proteinExistence type="predicted"/>
<name>A0ABP9W5Z0_9DEIO</name>
<reference evidence="2 3" key="1">
    <citation type="submission" date="2024-02" db="EMBL/GenBank/DDBJ databases">
        <title>Deinococcus carri NBRC 110142.</title>
        <authorList>
            <person name="Ichikawa N."/>
            <person name="Katano-Makiyama Y."/>
            <person name="Hidaka K."/>
        </authorList>
    </citation>
    <scope>NUCLEOTIDE SEQUENCE [LARGE SCALE GENOMIC DNA]</scope>
    <source>
        <strain evidence="2 3">NBRC 110142</strain>
    </source>
</reference>
<keyword evidence="3" id="KW-1185">Reference proteome</keyword>
<dbReference type="Proteomes" id="UP001401887">
    <property type="component" value="Unassembled WGS sequence"/>
</dbReference>
<accession>A0ABP9W5Z0</accession>
<gene>
    <name evidence="2" type="ORF">Dcar01_01497</name>
</gene>
<dbReference type="InterPro" id="IPR006750">
    <property type="entry name" value="YdcZ"/>
</dbReference>
<protein>
    <recommendedName>
        <fullName evidence="4">DMT family transporter</fullName>
    </recommendedName>
</protein>
<evidence type="ECO:0000313" key="2">
    <source>
        <dbReference type="EMBL" id="GAA5512773.1"/>
    </source>
</evidence>
<keyword evidence="1" id="KW-0472">Membrane</keyword>
<evidence type="ECO:0000256" key="1">
    <source>
        <dbReference type="SAM" id="Phobius"/>
    </source>
</evidence>
<feature type="transmembrane region" description="Helical" evidence="1">
    <location>
        <begin position="94"/>
        <end position="116"/>
    </location>
</feature>
<sequence length="159" mass="16075">MNILILLGTVGAGLGLSAGLAFNLRLAAFLGMPLAATLVNFIVGAALLLTLWGLGLDRAFPAAFPPLWMFLGGLFGATYVALTLTVAARLGAGVSTVAVTLGQVLGALVVTGLGWLGQVPQPVDLTAVLSALCLLAAVVTLARDREQVTAQPQAGSSHD</sequence>
<dbReference type="Pfam" id="PF04657">
    <property type="entry name" value="DMT_YdcZ"/>
    <property type="match status" value="1"/>
</dbReference>
<comment type="caution">
    <text evidence="2">The sequence shown here is derived from an EMBL/GenBank/DDBJ whole genome shotgun (WGS) entry which is preliminary data.</text>
</comment>
<feature type="transmembrane region" description="Helical" evidence="1">
    <location>
        <begin position="31"/>
        <end position="55"/>
    </location>
</feature>
<evidence type="ECO:0008006" key="4">
    <source>
        <dbReference type="Google" id="ProtNLM"/>
    </source>
</evidence>
<dbReference type="EMBL" id="BAABRP010000004">
    <property type="protein sequence ID" value="GAA5512773.1"/>
    <property type="molecule type" value="Genomic_DNA"/>
</dbReference>
<feature type="transmembrane region" description="Helical" evidence="1">
    <location>
        <begin position="67"/>
        <end position="88"/>
    </location>
</feature>
<keyword evidence="1" id="KW-1133">Transmembrane helix</keyword>
<organism evidence="2 3">
    <name type="scientific">Deinococcus carri</name>
    <dbReference type="NCBI Taxonomy" id="1211323"/>
    <lineage>
        <taxon>Bacteria</taxon>
        <taxon>Thermotogati</taxon>
        <taxon>Deinococcota</taxon>
        <taxon>Deinococci</taxon>
        <taxon>Deinococcales</taxon>
        <taxon>Deinococcaceae</taxon>
        <taxon>Deinococcus</taxon>
    </lineage>
</organism>